<evidence type="ECO:0000313" key="2">
    <source>
        <dbReference type="EMBL" id="CAB4985363.1"/>
    </source>
</evidence>
<dbReference type="Pfam" id="PF10105">
    <property type="entry name" value="DUF2344"/>
    <property type="match status" value="1"/>
</dbReference>
<dbReference type="AlphaFoldDB" id="A0A6J7N491"/>
<proteinExistence type="predicted"/>
<dbReference type="InterPro" id="IPR018768">
    <property type="entry name" value="DUF2344"/>
</dbReference>
<gene>
    <name evidence="2" type="ORF">UFOPK3974_00618</name>
</gene>
<sequence length="234" mass="25752">MRLRFAERGKVRFISHRDAARAFDRAFRIEALPLALSEGFSPRPKVSFGLALSVGHESIAEYMDVRFSEPVDLETLPARLTAALPEGIEVTGVALLADRAPALQESVTAVEWELEVAKMDESEVSVEEISLRLIALFEKTSLPVNRIRKGREDIVDIRPALTRMSVIESGSVGIVLTAEIATQPAARPSEIVTVLGEDLRAVRVLRTAQWIERDGNRQEPLTADAARVSEARAS</sequence>
<dbReference type="EMBL" id="CAFBOR010000067">
    <property type="protein sequence ID" value="CAB4985363.1"/>
    <property type="molecule type" value="Genomic_DNA"/>
</dbReference>
<feature type="domain" description="DUF2344" evidence="1">
    <location>
        <begin position="1"/>
        <end position="174"/>
    </location>
</feature>
<protein>
    <submittedName>
        <fullName evidence="2">Unannotated protein</fullName>
    </submittedName>
</protein>
<name>A0A6J7N491_9ZZZZ</name>
<dbReference type="NCBIfam" id="TIGR03936">
    <property type="entry name" value="sam_1_link_chp"/>
    <property type="match status" value="1"/>
</dbReference>
<organism evidence="2">
    <name type="scientific">freshwater metagenome</name>
    <dbReference type="NCBI Taxonomy" id="449393"/>
    <lineage>
        <taxon>unclassified sequences</taxon>
        <taxon>metagenomes</taxon>
        <taxon>ecological metagenomes</taxon>
    </lineage>
</organism>
<accession>A0A6J7N491</accession>
<reference evidence="2" key="1">
    <citation type="submission" date="2020-05" db="EMBL/GenBank/DDBJ databases">
        <authorList>
            <person name="Chiriac C."/>
            <person name="Salcher M."/>
            <person name="Ghai R."/>
            <person name="Kavagutti S V."/>
        </authorList>
    </citation>
    <scope>NUCLEOTIDE SEQUENCE</scope>
</reference>
<evidence type="ECO:0000259" key="1">
    <source>
        <dbReference type="Pfam" id="PF10105"/>
    </source>
</evidence>